<comment type="caution">
    <text evidence="3">The sequence shown here is derived from an EMBL/GenBank/DDBJ whole genome shotgun (WGS) entry which is preliminary data.</text>
</comment>
<evidence type="ECO:0000313" key="4">
    <source>
        <dbReference type="Proteomes" id="UP001258315"/>
    </source>
</evidence>
<proteinExistence type="predicted"/>
<feature type="domain" description="Calcineurin-like phosphoesterase" evidence="2">
    <location>
        <begin position="57"/>
        <end position="273"/>
    </location>
</feature>
<gene>
    <name evidence="3" type="ORF">QE417_003981</name>
</gene>
<dbReference type="SUPFAM" id="SSF56300">
    <property type="entry name" value="Metallo-dependent phosphatases"/>
    <property type="match status" value="1"/>
</dbReference>
<evidence type="ECO:0000259" key="2">
    <source>
        <dbReference type="Pfam" id="PF00149"/>
    </source>
</evidence>
<dbReference type="InterPro" id="IPR004843">
    <property type="entry name" value="Calcineurin-like_PHP"/>
</dbReference>
<dbReference type="Pfam" id="PF00149">
    <property type="entry name" value="Metallophos"/>
    <property type="match status" value="1"/>
</dbReference>
<feature type="region of interest" description="Disordered" evidence="1">
    <location>
        <begin position="1"/>
        <end position="21"/>
    </location>
</feature>
<protein>
    <submittedName>
        <fullName evidence="3">Phosphodiesterase</fullName>
    </submittedName>
</protein>
<dbReference type="Proteomes" id="UP001258315">
    <property type="component" value="Unassembled WGS sequence"/>
</dbReference>
<dbReference type="RefSeq" id="WP_311952784.1">
    <property type="nucleotide sequence ID" value="NZ_JAVLVU010000001.1"/>
</dbReference>
<sequence>MTEKTNSKHSTPVIKLNQPNDSYKFRPLPAPTGNYPYHLNLANVVQPASIQKLVFHMVGDTGSVRNPNFQREVVEEMVSQFEDAQTPADIPQFLFHLGDVVYHHGEADRYYTQFFNPYRHYPAPVFAIAGNHDTDVNPESEPQYQTLDAFKAVFCAAGKQTVPFSGDVNWQSNIQPNIYWTLQTPLANIIGLHSNVPKFGVITDEQRAWFIEELKIAGAQRPDKALIICIHHAPYSADVNHGASLAMIGFLQAAFEETGVRPDIVFSGHVHNYQRFSKRYADGKVIPFIVAGSGGFDELHAVASVDDERFTAESVLFKDVKLEKYCDDRHGFLKITLERTGEGLTLSGQYYSLPHKVGEIKEPASLDDEFSVLIA</sequence>
<accession>A0ABU3GYQ8</accession>
<evidence type="ECO:0000313" key="3">
    <source>
        <dbReference type="EMBL" id="MDT3404909.1"/>
    </source>
</evidence>
<dbReference type="Gene3D" id="3.60.21.10">
    <property type="match status" value="1"/>
</dbReference>
<reference evidence="4" key="1">
    <citation type="submission" date="2023-07" db="EMBL/GenBank/DDBJ databases">
        <title>Functional and genomic diversity of the sorghum phyllosphere microbiome.</title>
        <authorList>
            <person name="Shade A."/>
        </authorList>
    </citation>
    <scope>NUCLEOTIDE SEQUENCE [LARGE SCALE GENOMIC DNA]</scope>
    <source>
        <strain evidence="4">SORGH_AS_0422</strain>
    </source>
</reference>
<evidence type="ECO:0000256" key="1">
    <source>
        <dbReference type="SAM" id="MobiDB-lite"/>
    </source>
</evidence>
<dbReference type="InterPro" id="IPR051918">
    <property type="entry name" value="STPP_CPPED1"/>
</dbReference>
<dbReference type="PANTHER" id="PTHR43143:SF1">
    <property type="entry name" value="SERINE_THREONINE-PROTEIN PHOSPHATASE CPPED1"/>
    <property type="match status" value="1"/>
</dbReference>
<organism evidence="3 4">
    <name type="scientific">Mucilaginibacter terrae</name>
    <dbReference type="NCBI Taxonomy" id="1955052"/>
    <lineage>
        <taxon>Bacteria</taxon>
        <taxon>Pseudomonadati</taxon>
        <taxon>Bacteroidota</taxon>
        <taxon>Sphingobacteriia</taxon>
        <taxon>Sphingobacteriales</taxon>
        <taxon>Sphingobacteriaceae</taxon>
        <taxon>Mucilaginibacter</taxon>
    </lineage>
</organism>
<keyword evidence="4" id="KW-1185">Reference proteome</keyword>
<dbReference type="PANTHER" id="PTHR43143">
    <property type="entry name" value="METALLOPHOSPHOESTERASE, CALCINEURIN SUPERFAMILY"/>
    <property type="match status" value="1"/>
</dbReference>
<dbReference type="InterPro" id="IPR029052">
    <property type="entry name" value="Metallo-depent_PP-like"/>
</dbReference>
<dbReference type="EMBL" id="JAVLVU010000001">
    <property type="protein sequence ID" value="MDT3404909.1"/>
    <property type="molecule type" value="Genomic_DNA"/>
</dbReference>
<name>A0ABU3GYQ8_9SPHI</name>